<dbReference type="SUPFAM" id="SSF141868">
    <property type="entry name" value="EAL domain-like"/>
    <property type="match status" value="1"/>
</dbReference>
<dbReference type="InterPro" id="IPR035919">
    <property type="entry name" value="EAL_sf"/>
</dbReference>
<dbReference type="PANTHER" id="PTHR33121:SF79">
    <property type="entry name" value="CYCLIC DI-GMP PHOSPHODIESTERASE PDED-RELATED"/>
    <property type="match status" value="1"/>
</dbReference>
<feature type="domain" description="EAL" evidence="11">
    <location>
        <begin position="284"/>
        <end position="537"/>
    </location>
</feature>
<feature type="transmembrane region" description="Helical" evidence="10">
    <location>
        <begin position="257"/>
        <end position="278"/>
    </location>
</feature>
<dbReference type="Gene3D" id="3.20.20.450">
    <property type="entry name" value="EAL domain"/>
    <property type="match status" value="1"/>
</dbReference>
<protein>
    <recommendedName>
        <fullName evidence="2">cyclic-guanylate-specific phosphodiesterase</fullName>
        <ecNumber evidence="2">3.1.4.52</ecNumber>
    </recommendedName>
</protein>
<evidence type="ECO:0000256" key="10">
    <source>
        <dbReference type="SAM" id="Phobius"/>
    </source>
</evidence>
<dbReference type="CDD" id="cd01948">
    <property type="entry name" value="EAL"/>
    <property type="match status" value="1"/>
</dbReference>
<dbReference type="PROSITE" id="PS50883">
    <property type="entry name" value="EAL"/>
    <property type="match status" value="1"/>
</dbReference>
<keyword evidence="7 10" id="KW-1133">Transmembrane helix</keyword>
<evidence type="ECO:0000256" key="1">
    <source>
        <dbReference type="ARBA" id="ARBA00004651"/>
    </source>
</evidence>
<evidence type="ECO:0000256" key="4">
    <source>
        <dbReference type="ARBA" id="ARBA00022636"/>
    </source>
</evidence>
<dbReference type="InterPro" id="IPR024744">
    <property type="entry name" value="CSS-motif_dom"/>
</dbReference>
<gene>
    <name evidence="12" type="ORF">E8L99_15325</name>
</gene>
<dbReference type="AlphaFoldDB" id="A0A4D7QP25"/>
<evidence type="ECO:0000256" key="3">
    <source>
        <dbReference type="ARBA" id="ARBA00022475"/>
    </source>
</evidence>
<evidence type="ECO:0000256" key="6">
    <source>
        <dbReference type="ARBA" id="ARBA00022801"/>
    </source>
</evidence>
<evidence type="ECO:0000256" key="8">
    <source>
        <dbReference type="ARBA" id="ARBA00023136"/>
    </source>
</evidence>
<evidence type="ECO:0000259" key="11">
    <source>
        <dbReference type="PROSITE" id="PS50883"/>
    </source>
</evidence>
<dbReference type="EC" id="3.1.4.52" evidence="2"/>
<sequence>MLNCLVDLPAGRGSRRQRSGAALGADFGARGLNLLAAAVIAVLAPVTGYVGAETYLHYGLQQHLAATAELVVQRIDGSIDRASANLRTLAASPDDVCGPQARDRLRLLVFNSPVLKEVAVFGPDDRIRCSNNVDIMQMQTIGTMQPTSQQDIFLSIAVVPPTDRRVLRVIMRRDRQQAFGGLIPVELFVPSTMIRTGETGLGVQIEAGESVRMISEGFEGAENSGKDTRGAATSRRYPVRVLVAASGQVWRQAHSHVYLIAIAIAGAFGLLIAWLIVLNARRRGDDPIAGMQRALDRGEFIPYYQPIVDIDTGRICGCEVLVRWRKADGQMIPPGSFIGEAERSGFIFPLTLSLMRQAAAELGPSYATRPSLKCGFNLCAAHFQDDKIVDDVQEIFQRSQMHLSQVLLEVTERDALPDMDTARNIIASLQAMGVRVALDDVGTGHGGMSYLLKLGVDVMKIDKLFIDALGAERQSTAIVDSLIDLAAHLNMDVVAEGVETFAQVEALRRRGVRQAQGYVFSPPLPGSSFVQLVEAMEPAVTDSQPVKKALRG</sequence>
<dbReference type="GO" id="GO:0071111">
    <property type="term" value="F:cyclic-guanylate-specific phosphodiesterase activity"/>
    <property type="evidence" value="ECO:0007669"/>
    <property type="project" value="UniProtKB-EC"/>
</dbReference>
<evidence type="ECO:0000313" key="13">
    <source>
        <dbReference type="Proteomes" id="UP000298588"/>
    </source>
</evidence>
<dbReference type="InterPro" id="IPR001633">
    <property type="entry name" value="EAL_dom"/>
</dbReference>
<dbReference type="Pfam" id="PF00563">
    <property type="entry name" value="EAL"/>
    <property type="match status" value="1"/>
</dbReference>
<keyword evidence="13" id="KW-1185">Reference proteome</keyword>
<comment type="subcellular location">
    <subcellularLocation>
        <location evidence="1">Cell membrane</location>
        <topology evidence="1">Multi-pass membrane protein</topology>
    </subcellularLocation>
</comment>
<dbReference type="Proteomes" id="UP000298588">
    <property type="component" value="Chromosome"/>
</dbReference>
<evidence type="ECO:0000256" key="9">
    <source>
        <dbReference type="ARBA" id="ARBA00034290"/>
    </source>
</evidence>
<dbReference type="Pfam" id="PF12792">
    <property type="entry name" value="CSS-motif"/>
    <property type="match status" value="1"/>
</dbReference>
<reference evidence="12 13" key="1">
    <citation type="submission" date="2019-04" db="EMBL/GenBank/DDBJ databases">
        <title>Phreatobacter aquaticus sp. nov.</title>
        <authorList>
            <person name="Choi A."/>
            <person name="Baek K."/>
        </authorList>
    </citation>
    <scope>NUCLEOTIDE SEQUENCE [LARGE SCALE GENOMIC DNA]</scope>
    <source>
        <strain evidence="12 13">NMCR1094</strain>
    </source>
</reference>
<dbReference type="InterPro" id="IPR050706">
    <property type="entry name" value="Cyclic-di-GMP_PDE-like"/>
</dbReference>
<keyword evidence="5 10" id="KW-0812">Transmembrane</keyword>
<dbReference type="PANTHER" id="PTHR33121">
    <property type="entry name" value="CYCLIC DI-GMP PHOSPHODIESTERASE PDEF"/>
    <property type="match status" value="1"/>
</dbReference>
<dbReference type="SMART" id="SM00052">
    <property type="entry name" value="EAL"/>
    <property type="match status" value="1"/>
</dbReference>
<accession>A0A4D7QP25</accession>
<proteinExistence type="predicted"/>
<dbReference type="KEGG" id="paqt:E8L99_15325"/>
<evidence type="ECO:0000256" key="7">
    <source>
        <dbReference type="ARBA" id="ARBA00022989"/>
    </source>
</evidence>
<evidence type="ECO:0000313" key="12">
    <source>
        <dbReference type="EMBL" id="QCK87034.1"/>
    </source>
</evidence>
<dbReference type="GO" id="GO:0005886">
    <property type="term" value="C:plasma membrane"/>
    <property type="evidence" value="ECO:0007669"/>
    <property type="project" value="UniProtKB-SubCell"/>
</dbReference>
<organism evidence="12 13">
    <name type="scientific">Phreatobacter aquaticus</name>
    <dbReference type="NCBI Taxonomy" id="2570229"/>
    <lineage>
        <taxon>Bacteria</taxon>
        <taxon>Pseudomonadati</taxon>
        <taxon>Pseudomonadota</taxon>
        <taxon>Alphaproteobacteria</taxon>
        <taxon>Hyphomicrobiales</taxon>
        <taxon>Phreatobacteraceae</taxon>
        <taxon>Phreatobacter</taxon>
    </lineage>
</organism>
<dbReference type="EMBL" id="CP039865">
    <property type="protein sequence ID" value="QCK87034.1"/>
    <property type="molecule type" value="Genomic_DNA"/>
</dbReference>
<name>A0A4D7QP25_9HYPH</name>
<keyword evidence="6" id="KW-0378">Hydrolase</keyword>
<comment type="catalytic activity">
    <reaction evidence="9">
        <text>3',3'-c-di-GMP + H2O = 5'-phosphoguanylyl(3'-&gt;5')guanosine + H(+)</text>
        <dbReference type="Rhea" id="RHEA:24902"/>
        <dbReference type="ChEBI" id="CHEBI:15377"/>
        <dbReference type="ChEBI" id="CHEBI:15378"/>
        <dbReference type="ChEBI" id="CHEBI:58754"/>
        <dbReference type="ChEBI" id="CHEBI:58805"/>
        <dbReference type="EC" id="3.1.4.52"/>
    </reaction>
</comment>
<evidence type="ECO:0000256" key="2">
    <source>
        <dbReference type="ARBA" id="ARBA00012282"/>
    </source>
</evidence>
<keyword evidence="8 10" id="KW-0472">Membrane</keyword>
<evidence type="ECO:0000256" key="5">
    <source>
        <dbReference type="ARBA" id="ARBA00022692"/>
    </source>
</evidence>
<keyword evidence="4" id="KW-0973">c-di-GMP</keyword>
<dbReference type="OrthoDB" id="9814202at2"/>
<keyword evidence="3" id="KW-1003">Cell membrane</keyword>